<keyword evidence="1" id="KW-0472">Membrane</keyword>
<organism evidence="2 3">
    <name type="scientific">Candidatus Nitrososphaera evergladensis SR1</name>
    <dbReference type="NCBI Taxonomy" id="1459636"/>
    <lineage>
        <taxon>Archaea</taxon>
        <taxon>Nitrososphaerota</taxon>
        <taxon>Nitrososphaeria</taxon>
        <taxon>Nitrososphaerales</taxon>
        <taxon>Nitrososphaeraceae</taxon>
        <taxon>Nitrososphaera</taxon>
    </lineage>
</organism>
<dbReference type="Proteomes" id="UP000028194">
    <property type="component" value="Chromosome"/>
</dbReference>
<protein>
    <submittedName>
        <fullName evidence="2">Uncharacterized protein</fullName>
    </submittedName>
</protein>
<dbReference type="RefSeq" id="WP_148700612.1">
    <property type="nucleotide sequence ID" value="NZ_CP007174.1"/>
</dbReference>
<dbReference type="EMBL" id="CP007174">
    <property type="protein sequence ID" value="AIF83930.1"/>
    <property type="molecule type" value="Genomic_DNA"/>
</dbReference>
<sequence length="112" mass="11483">MIGGPVKDVLAKIATAATAGMATILSTVRMAFAASTDASLPPEYTEMLRLAQEKVHAATQPGAFGNGVPLLFGADPMSLLLWIALAVSATMAAVCAGKILAPKMRSDPLLSK</sequence>
<keyword evidence="1" id="KW-1133">Transmembrane helix</keyword>
<keyword evidence="1" id="KW-0812">Transmembrane</keyword>
<dbReference type="KEGG" id="nev:NTE_01870"/>
<dbReference type="OrthoDB" id="13618at2157"/>
<dbReference type="AlphaFoldDB" id="A0A075MS43"/>
<evidence type="ECO:0000313" key="2">
    <source>
        <dbReference type="EMBL" id="AIF83930.1"/>
    </source>
</evidence>
<accession>A0A075MS43</accession>
<keyword evidence="3" id="KW-1185">Reference proteome</keyword>
<dbReference type="STRING" id="1459636.NTE_01870"/>
<dbReference type="HOGENOM" id="CLU_2152696_0_0_2"/>
<evidence type="ECO:0000256" key="1">
    <source>
        <dbReference type="SAM" id="Phobius"/>
    </source>
</evidence>
<feature type="transmembrane region" description="Helical" evidence="1">
    <location>
        <begin position="79"/>
        <end position="101"/>
    </location>
</feature>
<reference evidence="2 3" key="1">
    <citation type="journal article" date="2014" name="PLoS ONE">
        <title>Genome Sequence of Candidatus Nitrososphaera evergladensis from Group I.1b Enriched from Everglades Soil Reveals Novel Genomic Features of the Ammonia-Oxidizing Archaea.</title>
        <authorList>
            <person name="Zhalnina K.V."/>
            <person name="Dias R."/>
            <person name="Leonard M.T."/>
            <person name="Dorr de Quadros P."/>
            <person name="Camargo F.A."/>
            <person name="Drew J.C."/>
            <person name="Farmerie W.G."/>
            <person name="Daroub S.H."/>
            <person name="Triplett E.W."/>
        </authorList>
    </citation>
    <scope>NUCLEOTIDE SEQUENCE [LARGE SCALE GENOMIC DNA]</scope>
    <source>
        <strain evidence="2 3">SR1</strain>
    </source>
</reference>
<name>A0A075MS43_9ARCH</name>
<proteinExistence type="predicted"/>
<dbReference type="GeneID" id="41597632"/>
<gene>
    <name evidence="2" type="ORF">NTE_01870</name>
</gene>
<evidence type="ECO:0000313" key="3">
    <source>
        <dbReference type="Proteomes" id="UP000028194"/>
    </source>
</evidence>